<sequence>MRDSLLPYSRSPSYSHSQSNHDHSSNEFISSSSSFSQNSARLYSPSSTPNPPASLSLRTDLVSEPLVPTTPNTPTSPRAKTVTFTLSPTATINSVLHILKKATGIVKLKSTLAPNKSVTVEKKKRTFETVGIMVVDLTKRDYKSNNLEQNFISRSRSTGGDCREKIDKAFEKLTRDNRCGDENHTMEDSEGSGQVVSCSSCTDNQLAWEFMDGKSMI</sequence>
<feature type="compositionally biased region" description="Polar residues" evidence="1">
    <location>
        <begin position="69"/>
        <end position="80"/>
    </location>
</feature>
<name>A0A4S8M6A7_DENBC</name>
<evidence type="ECO:0000256" key="1">
    <source>
        <dbReference type="SAM" id="MobiDB-lite"/>
    </source>
</evidence>
<proteinExistence type="predicted"/>
<organism evidence="2 3">
    <name type="scientific">Dendrothele bispora (strain CBS 962.96)</name>
    <dbReference type="NCBI Taxonomy" id="1314807"/>
    <lineage>
        <taxon>Eukaryota</taxon>
        <taxon>Fungi</taxon>
        <taxon>Dikarya</taxon>
        <taxon>Basidiomycota</taxon>
        <taxon>Agaricomycotina</taxon>
        <taxon>Agaricomycetes</taxon>
        <taxon>Agaricomycetidae</taxon>
        <taxon>Agaricales</taxon>
        <taxon>Agaricales incertae sedis</taxon>
        <taxon>Dendrothele</taxon>
    </lineage>
</organism>
<accession>A0A4S8M6A7</accession>
<feature type="region of interest" description="Disordered" evidence="1">
    <location>
        <begin position="1"/>
        <end position="80"/>
    </location>
</feature>
<gene>
    <name evidence="2" type="ORF">K435DRAFT_965251</name>
</gene>
<dbReference type="Proteomes" id="UP000297245">
    <property type="component" value="Unassembled WGS sequence"/>
</dbReference>
<evidence type="ECO:0000313" key="3">
    <source>
        <dbReference type="Proteomes" id="UP000297245"/>
    </source>
</evidence>
<feature type="compositionally biased region" description="Low complexity" evidence="1">
    <location>
        <begin position="26"/>
        <end position="39"/>
    </location>
</feature>
<feature type="compositionally biased region" description="Low complexity" evidence="1">
    <location>
        <begin position="1"/>
        <end position="18"/>
    </location>
</feature>
<evidence type="ECO:0000313" key="2">
    <source>
        <dbReference type="EMBL" id="THU97809.1"/>
    </source>
</evidence>
<reference evidence="2 3" key="1">
    <citation type="journal article" date="2019" name="Nat. Ecol. Evol.">
        <title>Megaphylogeny resolves global patterns of mushroom evolution.</title>
        <authorList>
            <person name="Varga T."/>
            <person name="Krizsan K."/>
            <person name="Foldi C."/>
            <person name="Dima B."/>
            <person name="Sanchez-Garcia M."/>
            <person name="Sanchez-Ramirez S."/>
            <person name="Szollosi G.J."/>
            <person name="Szarkandi J.G."/>
            <person name="Papp V."/>
            <person name="Albert L."/>
            <person name="Andreopoulos W."/>
            <person name="Angelini C."/>
            <person name="Antonin V."/>
            <person name="Barry K.W."/>
            <person name="Bougher N.L."/>
            <person name="Buchanan P."/>
            <person name="Buyck B."/>
            <person name="Bense V."/>
            <person name="Catcheside P."/>
            <person name="Chovatia M."/>
            <person name="Cooper J."/>
            <person name="Damon W."/>
            <person name="Desjardin D."/>
            <person name="Finy P."/>
            <person name="Geml J."/>
            <person name="Haridas S."/>
            <person name="Hughes K."/>
            <person name="Justo A."/>
            <person name="Karasinski D."/>
            <person name="Kautmanova I."/>
            <person name="Kiss B."/>
            <person name="Kocsube S."/>
            <person name="Kotiranta H."/>
            <person name="LaButti K.M."/>
            <person name="Lechner B.E."/>
            <person name="Liimatainen K."/>
            <person name="Lipzen A."/>
            <person name="Lukacs Z."/>
            <person name="Mihaltcheva S."/>
            <person name="Morgado L.N."/>
            <person name="Niskanen T."/>
            <person name="Noordeloos M.E."/>
            <person name="Ohm R.A."/>
            <person name="Ortiz-Santana B."/>
            <person name="Ovrebo C."/>
            <person name="Racz N."/>
            <person name="Riley R."/>
            <person name="Savchenko A."/>
            <person name="Shiryaev A."/>
            <person name="Soop K."/>
            <person name="Spirin V."/>
            <person name="Szebenyi C."/>
            <person name="Tomsovsky M."/>
            <person name="Tulloss R.E."/>
            <person name="Uehling J."/>
            <person name="Grigoriev I.V."/>
            <person name="Vagvolgyi C."/>
            <person name="Papp T."/>
            <person name="Martin F.M."/>
            <person name="Miettinen O."/>
            <person name="Hibbett D.S."/>
            <person name="Nagy L.G."/>
        </authorList>
    </citation>
    <scope>NUCLEOTIDE SEQUENCE [LARGE SCALE GENOMIC DNA]</scope>
    <source>
        <strain evidence="2 3">CBS 962.96</strain>
    </source>
</reference>
<dbReference type="AlphaFoldDB" id="A0A4S8M6A7"/>
<keyword evidence="3" id="KW-1185">Reference proteome</keyword>
<dbReference type="OrthoDB" id="3223806at2759"/>
<protein>
    <submittedName>
        <fullName evidence="2">Uncharacterized protein</fullName>
    </submittedName>
</protein>
<dbReference type="EMBL" id="ML179148">
    <property type="protein sequence ID" value="THU97809.1"/>
    <property type="molecule type" value="Genomic_DNA"/>
</dbReference>